<evidence type="ECO:0000256" key="2">
    <source>
        <dbReference type="ARBA" id="ARBA00006739"/>
    </source>
</evidence>
<keyword evidence="9" id="KW-1185">Reference proteome</keyword>
<dbReference type="PANTHER" id="PTHR43179">
    <property type="entry name" value="RHAMNOSYLTRANSFERASE WBBL"/>
    <property type="match status" value="1"/>
</dbReference>
<dbReference type="InterPro" id="IPR001296">
    <property type="entry name" value="Glyco_trans_1"/>
</dbReference>
<dbReference type="EMBL" id="BAABZQ010000001">
    <property type="protein sequence ID" value="GAA6499139.1"/>
    <property type="molecule type" value="Genomic_DNA"/>
</dbReference>
<feature type="domain" description="Glycosyl transferase family 1" evidence="5">
    <location>
        <begin position="1376"/>
        <end position="1504"/>
    </location>
</feature>
<accession>A0ABQ0BRH6</accession>
<reference evidence="8 9" key="1">
    <citation type="submission" date="2024-04" db="EMBL/GenBank/DDBJ databases">
        <title>Defined microbial consortia suppress multidrug-resistant proinflammatory Enterobacteriaceae via ecological control.</title>
        <authorList>
            <person name="Furuichi M."/>
            <person name="Kawaguchi T."/>
            <person name="Pust M."/>
            <person name="Yasuma K."/>
            <person name="Plichta D."/>
            <person name="Hasegawa N."/>
            <person name="Ohya T."/>
            <person name="Bhattarai S."/>
            <person name="Sasajima S."/>
            <person name="Aoto Y."/>
            <person name="Tuganbaev T."/>
            <person name="Yaginuma M."/>
            <person name="Ueda M."/>
            <person name="Okahashi N."/>
            <person name="Amafuji K."/>
            <person name="Kiridooshi Y."/>
            <person name="Sugita K."/>
            <person name="Strazar M."/>
            <person name="Skelly A."/>
            <person name="Suda W."/>
            <person name="Hattori M."/>
            <person name="Nakamoto N."/>
            <person name="Caballero S."/>
            <person name="Norman J."/>
            <person name="Olle B."/>
            <person name="Tanoue T."/>
            <person name="Arita M."/>
            <person name="Bucci V."/>
            <person name="Atarashi K."/>
            <person name="Xavier R."/>
            <person name="Honda K."/>
        </authorList>
    </citation>
    <scope>NUCLEOTIDE SEQUENCE [LARGE SCALE GENOMIC DNA]</scope>
    <source>
        <strain evidence="9">k34-0107-D12</strain>
    </source>
</reference>
<dbReference type="SUPFAM" id="SSF53448">
    <property type="entry name" value="Nucleotide-diphospho-sugar transferases"/>
    <property type="match status" value="1"/>
</dbReference>
<organism evidence="8 9">
    <name type="scientific">Blautia parvula</name>
    <dbReference type="NCBI Taxonomy" id="2877527"/>
    <lineage>
        <taxon>Bacteria</taxon>
        <taxon>Bacillati</taxon>
        <taxon>Bacillota</taxon>
        <taxon>Clostridia</taxon>
        <taxon>Lachnospirales</taxon>
        <taxon>Lachnospiraceae</taxon>
        <taxon>Blautia</taxon>
    </lineage>
</organism>
<comment type="pathway">
    <text evidence="1">Cell wall biogenesis; cell wall polysaccharide biosynthesis.</text>
</comment>
<evidence type="ECO:0000259" key="5">
    <source>
        <dbReference type="Pfam" id="PF00534"/>
    </source>
</evidence>
<dbReference type="CDD" id="cd03801">
    <property type="entry name" value="GT4_PimA-like"/>
    <property type="match status" value="1"/>
</dbReference>
<dbReference type="Gene3D" id="3.90.550.10">
    <property type="entry name" value="Spore Coat Polysaccharide Biosynthesis Protein SpsA, Chain A"/>
    <property type="match status" value="1"/>
</dbReference>
<feature type="domain" description="Glycosyltransferase 2-like" evidence="6">
    <location>
        <begin position="887"/>
        <end position="1058"/>
    </location>
</feature>
<dbReference type="InterPro" id="IPR029063">
    <property type="entry name" value="SAM-dependent_MTases_sf"/>
</dbReference>
<evidence type="ECO:0008006" key="10">
    <source>
        <dbReference type="Google" id="ProtNLM"/>
    </source>
</evidence>
<evidence type="ECO:0000259" key="6">
    <source>
        <dbReference type="Pfam" id="PF00535"/>
    </source>
</evidence>
<keyword evidence="3" id="KW-0328">Glycosyltransferase</keyword>
<dbReference type="Pfam" id="PF00535">
    <property type="entry name" value="Glycos_transf_2"/>
    <property type="match status" value="1"/>
</dbReference>
<evidence type="ECO:0000256" key="3">
    <source>
        <dbReference type="ARBA" id="ARBA00022676"/>
    </source>
</evidence>
<protein>
    <recommendedName>
        <fullName evidence="10">Glycosyltransferase</fullName>
    </recommendedName>
</protein>
<dbReference type="Gene3D" id="3.40.50.150">
    <property type="entry name" value="Vaccinia Virus protein VP39"/>
    <property type="match status" value="1"/>
</dbReference>
<feature type="domain" description="Methyltransferase type 12" evidence="7">
    <location>
        <begin position="70"/>
        <end position="168"/>
    </location>
</feature>
<sequence>MAELNYDYDTQNGQYSDGDIEERMLEMARQGITYEELPKEQVEFPMVYHFAGIRENILNWYPFTKQDSVLEIGAGCGALTGMLCEKAGKVTAVELSGRRAAINYERHKDYDNLTIMVGNLNDMVLEKDFDYIVLNGVLEYAASFTDGETPYESFLNKMASFLKHDGKLLVAIENRLGLKYFAGAPEDHTDMYFLGLNRYAGNNSVRTFSKSELTRLFEKSGLCHMKYYYPYPDYKFPTEIFTDETLKVIGYGKQYPVFTENRFSLFNETDVAHSLLREEVMDNFVNSFLVEASREDVIRDTEILYAKINSERKEEFRVMTLILKREQEIFVKKQAMNARAKEFLHQMERYGQAELPGSFKNLKSVYKDGAVSYEFLTGKTYYNVIKDYLKEGDSKSIEKLFQNLYETYFTDSLMVEDYHTEEFVAMFGETKGRVPLRCISPANIDLICQNIFLEGEEKTIIDYEWIADFPVPVDFIMWRLLNEIYTKMPSLDAVCPRHKIIKKLGITLSDQEVYLQWALHFAYTYVGCDQLSKYEKPPVPISLEQIAEQEKLKKYLDSKIYYDLGSGLNENQVVAAKVRLERNCFKAVYDLRGISGIKGLRWDPENGYFCKCRIDKVDCNCRAVLVPNGLHLQDKDSTVFITEDPNYIISTLEPDKVEYLVIEGKFWYMDDQYKTELLREMACEKLQPSQPAPVQTETNVEPPAVTMKSRAKKVLRPVVRKLRREGDPDKPRILICPGSVDQISYENKLLTVIGWVFDPAHEMGKPRIAFYHGKNKVSETGYQVIYRKDVAENMGNQEAESSGFSVTASVYSPFDLDVYFEFDTIDGTGGRLLGTIPGDRTLPADADIQVFSAEDETSIGDIRYFKKCYVDKPLQFPEDYLTHEIDIVVPVYNGLSYFDALFAGVEKTRMKYRLIIIDDCSPDEKVKEYLETYAKDRPEVILLRNEQNLGFLKTVNRGLKLIQNHAVLLNTDVEVPENWLERLMYPIICGTKVATTTPFTTCGTLCSFPEFCKDNAIFEGMKLWQIDDVFRSMKPQYPSMPTGIGFCMGLNREALSEVGYLDEENFGKGYGEENDWCQRALQAGYRNVHVDNLYVYHKHGGSFLSEEKMMLLEKHSKKLLEKHPDYNKDVAEYCRIDPARMVRLYAIMQLLNQKTEVKTIVAFDHNLGGGATEYLNKKVKEELLKGRRFIVIRYDIYTNKYLFLYQYKDYRIKFFSENLQLLLDMVRRVDEIWINELVTYPKLYDFMERIVGWKEEHCAVLRMLLHDFFCICPAVNLMDKNGAYCKAASDEICNQCIPDNRSNACLEYESGSVWRCKWKEFLRHCDEIFAFSDDSADLLNRAYPEIYKIRVIPHEPHYLPPISKKYKTTPTLNIGLLGVLCYKKGLDVVKEMVREIERKNLNIRIHLIGVSDEEIDSPVFSYTGRYTREMLPKLTLEEDIDIFFIPSIWPETFSYTTSEIMSMKMPIAVFNIGAPVERVVRYDRGIVLDKTDAPSVLADISKFAEEVCHIDEMPVREEKILFLGEEISFASRYRVEHLREQLLCQGYASRFIQMDEAKECRLKDYKAVVFYRCSNEEGVRKIVRKAEELGIPAYYDIDDLIFDYDRIASLHFLEGEEYKDFRSTTRKIHACMEQCSGYITSTVTLARQISAEFPHKPVVINRNTASMEMQILSHDAIKTKVPEKEKIYIGYFSGSKTHDRDFAVIEDALIEMMEKYPQVMLKLVGVLSEDKMKRFQDRIEKMGFMEWQKLPEALAGVDINLMPLENTVFHSCKSENKWMEAALVKVPSVMSRNDELEPLIQNGVEGYLCSTKEEWAEALEALITDSELRHKIGKAANKKVLDQYVTQKTGQEAVKFLMK</sequence>
<dbReference type="PANTHER" id="PTHR43179:SF12">
    <property type="entry name" value="GALACTOFURANOSYLTRANSFERASE GLFT2"/>
    <property type="match status" value="1"/>
</dbReference>
<dbReference type="Gene3D" id="3.40.50.2000">
    <property type="entry name" value="Glycogen Phosphorylase B"/>
    <property type="match status" value="2"/>
</dbReference>
<dbReference type="Pfam" id="PF08242">
    <property type="entry name" value="Methyltransf_12"/>
    <property type="match status" value="1"/>
</dbReference>
<keyword evidence="4" id="KW-0808">Transferase</keyword>
<dbReference type="InterPro" id="IPR029044">
    <property type="entry name" value="Nucleotide-diphossugar_trans"/>
</dbReference>
<evidence type="ECO:0000313" key="9">
    <source>
        <dbReference type="Proteomes" id="UP001600941"/>
    </source>
</evidence>
<dbReference type="Proteomes" id="UP001600941">
    <property type="component" value="Unassembled WGS sequence"/>
</dbReference>
<dbReference type="InterPro" id="IPR013217">
    <property type="entry name" value="Methyltransf_12"/>
</dbReference>
<dbReference type="SUPFAM" id="SSF53335">
    <property type="entry name" value="S-adenosyl-L-methionine-dependent methyltransferases"/>
    <property type="match status" value="1"/>
</dbReference>
<dbReference type="Pfam" id="PF13692">
    <property type="entry name" value="Glyco_trans_1_4"/>
    <property type="match status" value="1"/>
</dbReference>
<evidence type="ECO:0000256" key="1">
    <source>
        <dbReference type="ARBA" id="ARBA00004776"/>
    </source>
</evidence>
<comment type="caution">
    <text evidence="8">The sequence shown here is derived from an EMBL/GenBank/DDBJ whole genome shotgun (WGS) entry which is preliminary data.</text>
</comment>
<evidence type="ECO:0000313" key="8">
    <source>
        <dbReference type="EMBL" id="GAA6499139.1"/>
    </source>
</evidence>
<proteinExistence type="inferred from homology"/>
<dbReference type="RefSeq" id="WP_256129733.1">
    <property type="nucleotide sequence ID" value="NZ_BAABZQ010000001.1"/>
</dbReference>
<dbReference type="InterPro" id="IPR001173">
    <property type="entry name" value="Glyco_trans_2-like"/>
</dbReference>
<dbReference type="Pfam" id="PF00534">
    <property type="entry name" value="Glycos_transf_1"/>
    <property type="match status" value="1"/>
</dbReference>
<evidence type="ECO:0000256" key="4">
    <source>
        <dbReference type="ARBA" id="ARBA00022679"/>
    </source>
</evidence>
<dbReference type="CDD" id="cd02440">
    <property type="entry name" value="AdoMet_MTases"/>
    <property type="match status" value="1"/>
</dbReference>
<name>A0ABQ0BRH6_9FIRM</name>
<dbReference type="SUPFAM" id="SSF53756">
    <property type="entry name" value="UDP-Glycosyltransferase/glycogen phosphorylase"/>
    <property type="match status" value="2"/>
</dbReference>
<comment type="similarity">
    <text evidence="2">Belongs to the glycosyltransferase 2 family.</text>
</comment>
<evidence type="ECO:0000259" key="7">
    <source>
        <dbReference type="Pfam" id="PF08242"/>
    </source>
</evidence>
<gene>
    <name evidence="8" type="ORF">K340107D12_19550</name>
</gene>